<dbReference type="InterPro" id="IPR019004">
    <property type="entry name" value="YqeY/Aim41"/>
</dbReference>
<dbReference type="InterPro" id="IPR042184">
    <property type="entry name" value="YqeY/Aim41_N"/>
</dbReference>
<accession>A0ABZ2XIV5</accession>
<dbReference type="Gene3D" id="1.10.10.410">
    <property type="match status" value="1"/>
</dbReference>
<dbReference type="PANTHER" id="PTHR28055">
    <property type="entry name" value="ALTERED INHERITANCE OF MITOCHONDRIA PROTEIN 41, MITOCHONDRIAL"/>
    <property type="match status" value="1"/>
</dbReference>
<reference evidence="1 2" key="1">
    <citation type="submission" date="2024-04" db="EMBL/GenBank/DDBJ databases">
        <title>Dissimilatory iodate-reducing microorganisms contribute to the enrichment of iodine in groundwater.</title>
        <authorList>
            <person name="Jiang Z."/>
        </authorList>
    </citation>
    <scope>NUCLEOTIDE SEQUENCE [LARGE SCALE GENOMIC DNA]</scope>
    <source>
        <strain evidence="1 2">NCP973</strain>
    </source>
</reference>
<sequence>MSLKARITEDMKTAMKAKEATRLATIRLLLAAIKQKEVDERVELDDAAVAAVIEKLVKQRKDSVAQYQAAARQDLADAEQAEIAILAAYLPEKMSTEETAAAVAAAVAETGASGPADMGKLMAVLKPRLAGKADMAEVSKLVKAALTG</sequence>
<dbReference type="InterPro" id="IPR003789">
    <property type="entry name" value="Asn/Gln_tRNA_amidoTrase-B-like"/>
</dbReference>
<dbReference type="Gene3D" id="1.10.1510.10">
    <property type="entry name" value="Uncharacterised protein YqeY/AIM41 PF09424, N-terminal domain"/>
    <property type="match status" value="1"/>
</dbReference>
<name>A0ABZ2XIV5_9RHOO</name>
<protein>
    <submittedName>
        <fullName evidence="1">GatB/YqeY domain-containing protein</fullName>
    </submittedName>
</protein>
<dbReference type="EMBL" id="CP151406">
    <property type="protein sequence ID" value="WZJ22540.1"/>
    <property type="molecule type" value="Genomic_DNA"/>
</dbReference>
<dbReference type="SUPFAM" id="SSF89095">
    <property type="entry name" value="GatB/YqeY motif"/>
    <property type="match status" value="1"/>
</dbReference>
<dbReference type="PANTHER" id="PTHR28055:SF1">
    <property type="entry name" value="ALTERED INHERITANCE OF MITOCHONDRIA PROTEIN 41, MITOCHONDRIAL"/>
    <property type="match status" value="1"/>
</dbReference>
<gene>
    <name evidence="1" type="ORF">AADV58_05160</name>
</gene>
<dbReference type="RefSeq" id="WP_341744235.1">
    <property type="nucleotide sequence ID" value="NZ_CP151406.1"/>
</dbReference>
<evidence type="ECO:0000313" key="1">
    <source>
        <dbReference type="EMBL" id="WZJ22540.1"/>
    </source>
</evidence>
<dbReference type="Proteomes" id="UP001479520">
    <property type="component" value="Chromosome"/>
</dbReference>
<organism evidence="1 2">
    <name type="scientific">Azonexus hydrophilus</name>
    <dbReference type="NCBI Taxonomy" id="418702"/>
    <lineage>
        <taxon>Bacteria</taxon>
        <taxon>Pseudomonadati</taxon>
        <taxon>Pseudomonadota</taxon>
        <taxon>Betaproteobacteria</taxon>
        <taxon>Rhodocyclales</taxon>
        <taxon>Azonexaceae</taxon>
        <taxon>Azonexus</taxon>
    </lineage>
</organism>
<evidence type="ECO:0000313" key="2">
    <source>
        <dbReference type="Proteomes" id="UP001479520"/>
    </source>
</evidence>
<dbReference type="Pfam" id="PF09424">
    <property type="entry name" value="YqeY"/>
    <property type="match status" value="1"/>
</dbReference>
<dbReference type="InterPro" id="IPR023168">
    <property type="entry name" value="GatB_Yqey_C_2"/>
</dbReference>
<proteinExistence type="predicted"/>
<keyword evidence="2" id="KW-1185">Reference proteome</keyword>